<comment type="caution">
    <text evidence="2">The sequence shown here is derived from an EMBL/GenBank/DDBJ whole genome shotgun (WGS) entry which is preliminary data.</text>
</comment>
<dbReference type="Gene3D" id="1.20.1290.10">
    <property type="entry name" value="AhpD-like"/>
    <property type="match status" value="1"/>
</dbReference>
<proteinExistence type="predicted"/>
<dbReference type="PANTHER" id="PTHR33570">
    <property type="entry name" value="4-CARBOXYMUCONOLACTONE DECARBOXYLASE FAMILY PROTEIN"/>
    <property type="match status" value="1"/>
</dbReference>
<evidence type="ECO:0000313" key="3">
    <source>
        <dbReference type="Proteomes" id="UP001296923"/>
    </source>
</evidence>
<name>A0ABS2ZX59_9BACL</name>
<dbReference type="EMBL" id="JAFHKR010000039">
    <property type="protein sequence ID" value="MBN3555845.1"/>
    <property type="molecule type" value="Genomic_DNA"/>
</dbReference>
<dbReference type="PANTHER" id="PTHR33570:SF2">
    <property type="entry name" value="CARBOXYMUCONOLACTONE DECARBOXYLASE-LIKE DOMAIN-CONTAINING PROTEIN"/>
    <property type="match status" value="1"/>
</dbReference>
<feature type="domain" description="Carboxymuconolactone decarboxylase-like" evidence="1">
    <location>
        <begin position="31"/>
        <end position="114"/>
    </location>
</feature>
<dbReference type="Pfam" id="PF02627">
    <property type="entry name" value="CMD"/>
    <property type="match status" value="1"/>
</dbReference>
<dbReference type="InterPro" id="IPR052512">
    <property type="entry name" value="4CMD/NDH-1_regulator"/>
</dbReference>
<dbReference type="SUPFAM" id="SSF69118">
    <property type="entry name" value="AhpD-like"/>
    <property type="match status" value="1"/>
</dbReference>
<organism evidence="2 3">
    <name type="scientific">Fictibacillus nanhaiensis</name>
    <dbReference type="NCBI Taxonomy" id="742169"/>
    <lineage>
        <taxon>Bacteria</taxon>
        <taxon>Bacillati</taxon>
        <taxon>Bacillota</taxon>
        <taxon>Bacilli</taxon>
        <taxon>Bacillales</taxon>
        <taxon>Fictibacillaceae</taxon>
        <taxon>Fictibacillus</taxon>
    </lineage>
</organism>
<dbReference type="InterPro" id="IPR029032">
    <property type="entry name" value="AhpD-like"/>
</dbReference>
<evidence type="ECO:0000313" key="2">
    <source>
        <dbReference type="EMBL" id="MBN3555845.1"/>
    </source>
</evidence>
<dbReference type="Proteomes" id="UP001296923">
    <property type="component" value="Unassembled WGS sequence"/>
</dbReference>
<dbReference type="InterPro" id="IPR003779">
    <property type="entry name" value="CMD-like"/>
</dbReference>
<accession>A0ABS2ZX59</accession>
<sequence>MFIKIDEMKSLENLSGQSGVTIMKDLQQVFPDLGNLATKLHKEIYERDVLDLKQQEIITLSILIAQGNTESALKFHINAALHAGLTKEEIFEIILHAAPYTGFPRAINAVYAAHDIFIENGLVK</sequence>
<dbReference type="RefSeq" id="WP_205726627.1">
    <property type="nucleotide sequence ID" value="NZ_JAFHKR010000039.1"/>
</dbReference>
<keyword evidence="3" id="KW-1185">Reference proteome</keyword>
<protein>
    <submittedName>
        <fullName evidence="2">Carboxymuconolactone decarboxylase family protein</fullName>
    </submittedName>
</protein>
<reference evidence="2 3" key="1">
    <citation type="submission" date="2021-01" db="EMBL/GenBank/DDBJ databases">
        <title>Genome Sequencing of Type Strains.</title>
        <authorList>
            <person name="Lemaire J.F."/>
            <person name="Inderbitzin P."/>
            <person name="Collins S.B."/>
            <person name="Wespe N."/>
            <person name="Knight-Connoni V."/>
        </authorList>
    </citation>
    <scope>NUCLEOTIDE SEQUENCE [LARGE SCALE GENOMIC DNA]</scope>
    <source>
        <strain evidence="2 3">DSM 23009</strain>
    </source>
</reference>
<gene>
    <name evidence="2" type="ORF">JYA63_16325</name>
</gene>
<evidence type="ECO:0000259" key="1">
    <source>
        <dbReference type="Pfam" id="PF02627"/>
    </source>
</evidence>